<feature type="domain" description="DUF6799" evidence="2">
    <location>
        <begin position="51"/>
        <end position="112"/>
    </location>
</feature>
<evidence type="ECO:0000259" key="2">
    <source>
        <dbReference type="Pfam" id="PF20606"/>
    </source>
</evidence>
<dbReference type="OrthoDB" id="887087at2"/>
<name>A0A4U3L0C5_9BACT</name>
<dbReference type="InterPro" id="IPR046478">
    <property type="entry name" value="DUF6799"/>
</dbReference>
<dbReference type="EMBL" id="SZQL01000007">
    <property type="protein sequence ID" value="TKK68541.1"/>
    <property type="molecule type" value="Genomic_DNA"/>
</dbReference>
<evidence type="ECO:0000256" key="1">
    <source>
        <dbReference type="SAM" id="SignalP"/>
    </source>
</evidence>
<comment type="caution">
    <text evidence="3">The sequence shown here is derived from an EMBL/GenBank/DDBJ whole genome shotgun (WGS) entry which is preliminary data.</text>
</comment>
<keyword evidence="1" id="KW-0732">Signal</keyword>
<proteinExistence type="predicted"/>
<evidence type="ECO:0000313" key="4">
    <source>
        <dbReference type="Proteomes" id="UP000305848"/>
    </source>
</evidence>
<protein>
    <recommendedName>
        <fullName evidence="2">DUF6799 domain-containing protein</fullName>
    </recommendedName>
</protein>
<gene>
    <name evidence="3" type="ORF">FC093_10490</name>
</gene>
<reference evidence="3 4" key="1">
    <citation type="submission" date="2019-05" db="EMBL/GenBank/DDBJ databases">
        <title>Panacibacter sp. strain 17mud1-8 Genome sequencing and assembly.</title>
        <authorList>
            <person name="Chhetri G."/>
        </authorList>
    </citation>
    <scope>NUCLEOTIDE SEQUENCE [LARGE SCALE GENOMIC DNA]</scope>
    <source>
        <strain evidence="3 4">17mud1-8</strain>
    </source>
</reference>
<dbReference type="AlphaFoldDB" id="A0A4U3L0C5"/>
<dbReference type="RefSeq" id="WP_137261729.1">
    <property type="nucleotide sequence ID" value="NZ_SZQL01000007.1"/>
</dbReference>
<feature type="signal peptide" evidence="1">
    <location>
        <begin position="1"/>
        <end position="19"/>
    </location>
</feature>
<sequence length="130" mass="14353">MKKIFCFVAVLLIAVTALAQTDTTMQDTTGLRMMHDSMMQQGMKGMHGKMRDCIMMMNGKAMVMKGGQHTLLNQQMTLSNGTVVMPDGTVKTTDGATRMLKNGECVYMDGTMGKMPMKGKRKMAKDSTNR</sequence>
<feature type="chain" id="PRO_5020291342" description="DUF6799 domain-containing protein" evidence="1">
    <location>
        <begin position="20"/>
        <end position="130"/>
    </location>
</feature>
<accession>A0A4U3L0C5</accession>
<dbReference type="Pfam" id="PF20606">
    <property type="entry name" value="DUF6799"/>
    <property type="match status" value="1"/>
</dbReference>
<keyword evidence="4" id="KW-1185">Reference proteome</keyword>
<organism evidence="3 4">
    <name type="scientific">Ilyomonas limi</name>
    <dbReference type="NCBI Taxonomy" id="2575867"/>
    <lineage>
        <taxon>Bacteria</taxon>
        <taxon>Pseudomonadati</taxon>
        <taxon>Bacteroidota</taxon>
        <taxon>Chitinophagia</taxon>
        <taxon>Chitinophagales</taxon>
        <taxon>Chitinophagaceae</taxon>
        <taxon>Ilyomonas</taxon>
    </lineage>
</organism>
<evidence type="ECO:0000313" key="3">
    <source>
        <dbReference type="EMBL" id="TKK68541.1"/>
    </source>
</evidence>
<dbReference type="Proteomes" id="UP000305848">
    <property type="component" value="Unassembled WGS sequence"/>
</dbReference>